<dbReference type="PROSITE" id="PS51294">
    <property type="entry name" value="HTH_MYB"/>
    <property type="match status" value="2"/>
</dbReference>
<dbReference type="SMART" id="SM00717">
    <property type="entry name" value="SANT"/>
    <property type="match status" value="2"/>
</dbReference>
<dbReference type="GO" id="GO:0003700">
    <property type="term" value="F:DNA-binding transcription factor activity"/>
    <property type="evidence" value="ECO:0007669"/>
    <property type="project" value="InterPro"/>
</dbReference>
<organism evidence="9 10">
    <name type="scientific">Aegilops tauschii subsp. strangulata</name>
    <name type="common">Goatgrass</name>
    <dbReference type="NCBI Taxonomy" id="200361"/>
    <lineage>
        <taxon>Eukaryota</taxon>
        <taxon>Viridiplantae</taxon>
        <taxon>Streptophyta</taxon>
        <taxon>Embryophyta</taxon>
        <taxon>Tracheophyta</taxon>
        <taxon>Spermatophyta</taxon>
        <taxon>Magnoliopsida</taxon>
        <taxon>Liliopsida</taxon>
        <taxon>Poales</taxon>
        <taxon>Poaceae</taxon>
        <taxon>BOP clade</taxon>
        <taxon>Pooideae</taxon>
        <taxon>Triticodae</taxon>
        <taxon>Triticeae</taxon>
        <taxon>Triticinae</taxon>
        <taxon>Aegilops</taxon>
    </lineage>
</organism>
<dbReference type="InterPro" id="IPR001345">
    <property type="entry name" value="PG/BPGM_mutase_AS"/>
</dbReference>
<dbReference type="FunFam" id="1.10.10.60:FF:000011">
    <property type="entry name" value="Myb transcription factor"/>
    <property type="match status" value="1"/>
</dbReference>
<dbReference type="GO" id="GO:0005634">
    <property type="term" value="C:nucleus"/>
    <property type="evidence" value="ECO:0007669"/>
    <property type="project" value="UniProtKB-SubCell"/>
</dbReference>
<keyword evidence="5" id="KW-0804">Transcription</keyword>
<dbReference type="AlphaFoldDB" id="A0A453DQ54"/>
<sequence>MNVLPMSPAGSSAVTTGDLRRGAWTAEEDLLLVDYISRHGEGRWNSLARCAGLRRTGKSCRLRWLNYLRPDVRRGHITPEEQLLILDLHSRWGNRWSKIAQHLPWRTDNEIKNYWRTRVQKHARQLGCDVNSDRFRQVLLLRRCCQRVRRTAGGWRITVVPLLQSREQRVLDSGGRHEPRYLEHASVFAVIDGGVTWRAFPRVGLCRCHGQH</sequence>
<evidence type="ECO:0000259" key="7">
    <source>
        <dbReference type="PROSITE" id="PS50090"/>
    </source>
</evidence>
<dbReference type="GO" id="GO:0003824">
    <property type="term" value="F:catalytic activity"/>
    <property type="evidence" value="ECO:0007669"/>
    <property type="project" value="InterPro"/>
</dbReference>
<keyword evidence="3" id="KW-0805">Transcription regulation</keyword>
<evidence type="ECO:0000256" key="6">
    <source>
        <dbReference type="ARBA" id="ARBA00023242"/>
    </source>
</evidence>
<keyword evidence="6" id="KW-0539">Nucleus</keyword>
<dbReference type="PANTHER" id="PTHR45675">
    <property type="entry name" value="MYB TRANSCRIPTION FACTOR-RELATED-RELATED"/>
    <property type="match status" value="1"/>
</dbReference>
<reference evidence="9" key="4">
    <citation type="submission" date="2019-03" db="UniProtKB">
        <authorList>
            <consortium name="EnsemblPlants"/>
        </authorList>
    </citation>
    <scope>IDENTIFICATION</scope>
</reference>
<dbReference type="InterPro" id="IPR001005">
    <property type="entry name" value="SANT/Myb"/>
</dbReference>
<dbReference type="FunFam" id="1.10.10.60:FF:000107">
    <property type="entry name" value="MYB transcription factor"/>
    <property type="match status" value="1"/>
</dbReference>
<evidence type="ECO:0000259" key="8">
    <source>
        <dbReference type="PROSITE" id="PS51294"/>
    </source>
</evidence>
<dbReference type="InterPro" id="IPR009057">
    <property type="entry name" value="Homeodomain-like_sf"/>
</dbReference>
<dbReference type="InterPro" id="IPR044676">
    <property type="entry name" value="EOBI/EOBII-like_plant"/>
</dbReference>
<evidence type="ECO:0000313" key="10">
    <source>
        <dbReference type="Proteomes" id="UP000015105"/>
    </source>
</evidence>
<protein>
    <recommendedName>
        <fullName evidence="11">Myb-related protein 305</fullName>
    </recommendedName>
</protein>
<dbReference type="Pfam" id="PF00249">
    <property type="entry name" value="Myb_DNA-binding"/>
    <property type="match status" value="2"/>
</dbReference>
<evidence type="ECO:0008006" key="11">
    <source>
        <dbReference type="Google" id="ProtNLM"/>
    </source>
</evidence>
<evidence type="ECO:0000256" key="3">
    <source>
        <dbReference type="ARBA" id="ARBA00023015"/>
    </source>
</evidence>
<evidence type="ECO:0000256" key="2">
    <source>
        <dbReference type="ARBA" id="ARBA00022737"/>
    </source>
</evidence>
<reference evidence="9" key="5">
    <citation type="journal article" date="2021" name="G3 (Bethesda)">
        <title>Aegilops tauschii genome assembly Aet v5.0 features greater sequence contiguity and improved annotation.</title>
        <authorList>
            <person name="Wang L."/>
            <person name="Zhu T."/>
            <person name="Rodriguez J.C."/>
            <person name="Deal K.R."/>
            <person name="Dubcovsky J."/>
            <person name="McGuire P.E."/>
            <person name="Lux T."/>
            <person name="Spannagl M."/>
            <person name="Mayer K.F.X."/>
            <person name="Baldrich P."/>
            <person name="Meyers B.C."/>
            <person name="Huo N."/>
            <person name="Gu Y.Q."/>
            <person name="Zhou H."/>
            <person name="Devos K.M."/>
            <person name="Bennetzen J.L."/>
            <person name="Unver T."/>
            <person name="Budak H."/>
            <person name="Gulick P.J."/>
            <person name="Galiba G."/>
            <person name="Kalapos B."/>
            <person name="Nelson D.R."/>
            <person name="Li P."/>
            <person name="You F.M."/>
            <person name="Luo M.C."/>
            <person name="Dvorak J."/>
        </authorList>
    </citation>
    <scope>NUCLEOTIDE SEQUENCE [LARGE SCALE GENOMIC DNA]</scope>
    <source>
        <strain evidence="9">cv. AL8/78</strain>
    </source>
</reference>
<keyword evidence="4" id="KW-0238">DNA-binding</keyword>
<reference evidence="10" key="1">
    <citation type="journal article" date="2014" name="Science">
        <title>Ancient hybridizations among the ancestral genomes of bread wheat.</title>
        <authorList>
            <consortium name="International Wheat Genome Sequencing Consortium,"/>
            <person name="Marcussen T."/>
            <person name="Sandve S.R."/>
            <person name="Heier L."/>
            <person name="Spannagl M."/>
            <person name="Pfeifer M."/>
            <person name="Jakobsen K.S."/>
            <person name="Wulff B.B."/>
            <person name="Steuernagel B."/>
            <person name="Mayer K.F."/>
            <person name="Olsen O.A."/>
        </authorList>
    </citation>
    <scope>NUCLEOTIDE SEQUENCE [LARGE SCALE GENOMIC DNA]</scope>
    <source>
        <strain evidence="10">cv. AL8/78</strain>
    </source>
</reference>
<dbReference type="Gramene" id="AET3Gv20034000.2">
    <property type="protein sequence ID" value="AET3Gv20034000.2"/>
    <property type="gene ID" value="AET3Gv20034000"/>
</dbReference>
<keyword evidence="2" id="KW-0677">Repeat</keyword>
<dbReference type="SUPFAM" id="SSF46689">
    <property type="entry name" value="Homeodomain-like"/>
    <property type="match status" value="1"/>
</dbReference>
<dbReference type="PROSITE" id="PS00175">
    <property type="entry name" value="PG_MUTASE"/>
    <property type="match status" value="1"/>
</dbReference>
<reference evidence="10" key="2">
    <citation type="journal article" date="2017" name="Nat. Plants">
        <title>The Aegilops tauschii genome reveals multiple impacts of transposons.</title>
        <authorList>
            <person name="Zhao G."/>
            <person name="Zou C."/>
            <person name="Li K."/>
            <person name="Wang K."/>
            <person name="Li T."/>
            <person name="Gao L."/>
            <person name="Zhang X."/>
            <person name="Wang H."/>
            <person name="Yang Z."/>
            <person name="Liu X."/>
            <person name="Jiang W."/>
            <person name="Mao L."/>
            <person name="Kong X."/>
            <person name="Jiao Y."/>
            <person name="Jia J."/>
        </authorList>
    </citation>
    <scope>NUCLEOTIDE SEQUENCE [LARGE SCALE GENOMIC DNA]</scope>
    <source>
        <strain evidence="10">cv. AL8/78</strain>
    </source>
</reference>
<keyword evidence="10" id="KW-1185">Reference proteome</keyword>
<feature type="domain" description="Myb-like" evidence="7">
    <location>
        <begin position="69"/>
        <end position="119"/>
    </location>
</feature>
<dbReference type="PANTHER" id="PTHR45675:SF128">
    <property type="entry name" value="MYB DNA-BINDING DOMAIN SUPERFAMILY PROTEIN-RELATED"/>
    <property type="match status" value="1"/>
</dbReference>
<evidence type="ECO:0000313" key="9">
    <source>
        <dbReference type="EnsemblPlants" id="AET3Gv20034000.2"/>
    </source>
</evidence>
<dbReference type="Proteomes" id="UP000015105">
    <property type="component" value="Chromosome 3D"/>
</dbReference>
<dbReference type="PROSITE" id="PS50090">
    <property type="entry name" value="MYB_LIKE"/>
    <property type="match status" value="2"/>
</dbReference>
<dbReference type="Gene3D" id="1.10.10.60">
    <property type="entry name" value="Homeodomain-like"/>
    <property type="match status" value="2"/>
</dbReference>
<feature type="domain" description="HTH myb-type" evidence="8">
    <location>
        <begin position="16"/>
        <end position="72"/>
    </location>
</feature>
<name>A0A453DQ54_AEGTS</name>
<evidence type="ECO:0000256" key="4">
    <source>
        <dbReference type="ARBA" id="ARBA00023125"/>
    </source>
</evidence>
<evidence type="ECO:0000256" key="1">
    <source>
        <dbReference type="ARBA" id="ARBA00004123"/>
    </source>
</evidence>
<dbReference type="GO" id="GO:0043565">
    <property type="term" value="F:sequence-specific DNA binding"/>
    <property type="evidence" value="ECO:0007669"/>
    <property type="project" value="InterPro"/>
</dbReference>
<feature type="domain" description="HTH myb-type" evidence="8">
    <location>
        <begin position="73"/>
        <end position="123"/>
    </location>
</feature>
<feature type="domain" description="Myb-like" evidence="7">
    <location>
        <begin position="16"/>
        <end position="68"/>
    </location>
</feature>
<reference evidence="9" key="3">
    <citation type="journal article" date="2017" name="Nature">
        <title>Genome sequence of the progenitor of the wheat D genome Aegilops tauschii.</title>
        <authorList>
            <person name="Luo M.C."/>
            <person name="Gu Y.Q."/>
            <person name="Puiu D."/>
            <person name="Wang H."/>
            <person name="Twardziok S.O."/>
            <person name="Deal K.R."/>
            <person name="Huo N."/>
            <person name="Zhu T."/>
            <person name="Wang L."/>
            <person name="Wang Y."/>
            <person name="McGuire P.E."/>
            <person name="Liu S."/>
            <person name="Long H."/>
            <person name="Ramasamy R.K."/>
            <person name="Rodriguez J.C."/>
            <person name="Van S.L."/>
            <person name="Yuan L."/>
            <person name="Wang Z."/>
            <person name="Xia Z."/>
            <person name="Xiao L."/>
            <person name="Anderson O.D."/>
            <person name="Ouyang S."/>
            <person name="Liang Y."/>
            <person name="Zimin A.V."/>
            <person name="Pertea G."/>
            <person name="Qi P."/>
            <person name="Bennetzen J.L."/>
            <person name="Dai X."/>
            <person name="Dawson M.W."/>
            <person name="Muller H.G."/>
            <person name="Kugler K."/>
            <person name="Rivarola-Duarte L."/>
            <person name="Spannagl M."/>
            <person name="Mayer K.F.X."/>
            <person name="Lu F.H."/>
            <person name="Bevan M.W."/>
            <person name="Leroy P."/>
            <person name="Li P."/>
            <person name="You F.M."/>
            <person name="Sun Q."/>
            <person name="Liu Z."/>
            <person name="Lyons E."/>
            <person name="Wicker T."/>
            <person name="Salzberg S.L."/>
            <person name="Devos K.M."/>
            <person name="Dvorak J."/>
        </authorList>
    </citation>
    <scope>NUCLEOTIDE SEQUENCE [LARGE SCALE GENOMIC DNA]</scope>
    <source>
        <strain evidence="9">cv. AL8/78</strain>
    </source>
</reference>
<evidence type="ECO:0000256" key="5">
    <source>
        <dbReference type="ARBA" id="ARBA00023163"/>
    </source>
</evidence>
<comment type="subcellular location">
    <subcellularLocation>
        <location evidence="1">Nucleus</location>
    </subcellularLocation>
</comment>
<dbReference type="InterPro" id="IPR017930">
    <property type="entry name" value="Myb_dom"/>
</dbReference>
<proteinExistence type="predicted"/>
<dbReference type="CDD" id="cd00167">
    <property type="entry name" value="SANT"/>
    <property type="match status" value="2"/>
</dbReference>
<accession>A0A453DQ54</accession>
<dbReference type="EnsemblPlants" id="AET3Gv20034000.2">
    <property type="protein sequence ID" value="AET3Gv20034000.2"/>
    <property type="gene ID" value="AET3Gv20034000"/>
</dbReference>